<evidence type="ECO:0000313" key="3">
    <source>
        <dbReference type="Proteomes" id="UP000319792"/>
    </source>
</evidence>
<protein>
    <submittedName>
        <fullName evidence="2">Helix-turn-helix transcriptional regulator</fullName>
    </submittedName>
</protein>
<name>A0A5C5RSI2_9ACTN</name>
<keyword evidence="3" id="KW-1185">Reference proteome</keyword>
<gene>
    <name evidence="2" type="ORF">FK268_09390</name>
</gene>
<dbReference type="EMBL" id="VIGV01000002">
    <property type="protein sequence ID" value="TWS25393.1"/>
    <property type="molecule type" value="Genomic_DNA"/>
</dbReference>
<dbReference type="Gene3D" id="1.10.260.40">
    <property type="entry name" value="lambda repressor-like DNA-binding domains"/>
    <property type="match status" value="1"/>
</dbReference>
<evidence type="ECO:0000313" key="2">
    <source>
        <dbReference type="EMBL" id="TWS25393.1"/>
    </source>
</evidence>
<evidence type="ECO:0000259" key="1">
    <source>
        <dbReference type="PROSITE" id="PS50943"/>
    </source>
</evidence>
<feature type="domain" description="HTH cro/C1-type" evidence="1">
    <location>
        <begin position="9"/>
        <end position="64"/>
    </location>
</feature>
<dbReference type="GO" id="GO:0003677">
    <property type="term" value="F:DNA binding"/>
    <property type="evidence" value="ECO:0007669"/>
    <property type="project" value="InterPro"/>
</dbReference>
<dbReference type="SUPFAM" id="SSF47413">
    <property type="entry name" value="lambda repressor-like DNA-binding domains"/>
    <property type="match status" value="1"/>
</dbReference>
<accession>A0A5C5RSI2</accession>
<dbReference type="InterPro" id="IPR001387">
    <property type="entry name" value="Cro/C1-type_HTH"/>
</dbReference>
<dbReference type="RefSeq" id="WP_146433344.1">
    <property type="nucleotide sequence ID" value="NZ_VIGV01000002.1"/>
</dbReference>
<dbReference type="Proteomes" id="UP000319792">
    <property type="component" value="Unassembled WGS sequence"/>
</dbReference>
<dbReference type="PROSITE" id="PS50943">
    <property type="entry name" value="HTH_CROC1"/>
    <property type="match status" value="1"/>
</dbReference>
<comment type="caution">
    <text evidence="2">The sequence shown here is derived from an EMBL/GenBank/DDBJ whole genome shotgun (WGS) entry which is preliminary data.</text>
</comment>
<reference evidence="2 3" key="2">
    <citation type="submission" date="2019-08" db="EMBL/GenBank/DDBJ databases">
        <title>Tsukamurella conjunctivitidis sp. nov., Tsukamurella assacharolytica sp. nov. and Tsukamurella sputae sp. nov. isolated from patients with conjunctivitis, bacteraemia (lymphoma) and respiratory infection (sputum) in Hong Kong.</title>
        <authorList>
            <person name="Fok K.M.N."/>
            <person name="Fong J.Y.H."/>
        </authorList>
    </citation>
    <scope>NUCLEOTIDE SEQUENCE [LARGE SCALE GENOMIC DNA]</scope>
    <source>
        <strain evidence="2 3">HKU70</strain>
    </source>
</reference>
<organism evidence="2 3">
    <name type="scientific">Tsukamurella sputi</name>
    <dbReference type="NCBI Taxonomy" id="2591848"/>
    <lineage>
        <taxon>Bacteria</taxon>
        <taxon>Bacillati</taxon>
        <taxon>Actinomycetota</taxon>
        <taxon>Actinomycetes</taxon>
        <taxon>Mycobacteriales</taxon>
        <taxon>Tsukamurellaceae</taxon>
        <taxon>Tsukamurella</taxon>
    </lineage>
</organism>
<dbReference type="SMART" id="SM00530">
    <property type="entry name" value="HTH_XRE"/>
    <property type="match status" value="1"/>
</dbReference>
<reference evidence="2 3" key="1">
    <citation type="submission" date="2019-06" db="EMBL/GenBank/DDBJ databases">
        <authorList>
            <person name="Teng J.L.L."/>
            <person name="Lee H.H."/>
            <person name="Lau S.K.P."/>
            <person name="Woo P.C.Y."/>
        </authorList>
    </citation>
    <scope>NUCLEOTIDE SEQUENCE [LARGE SCALE GENOMIC DNA]</scope>
    <source>
        <strain evidence="2 3">HKU70</strain>
    </source>
</reference>
<sequence length="85" mass="9336">MKLTSIETLRALMRQRGFSMQRLARYAGCSKSFIGHLCSGRKTTCTPQLAVRIAEALDVPVDLIFVVYGSADSGRNSRTKRISAA</sequence>
<dbReference type="OrthoDB" id="4578834at2"/>
<dbReference type="Pfam" id="PF13560">
    <property type="entry name" value="HTH_31"/>
    <property type="match status" value="1"/>
</dbReference>
<proteinExistence type="predicted"/>
<dbReference type="CDD" id="cd00093">
    <property type="entry name" value="HTH_XRE"/>
    <property type="match status" value="1"/>
</dbReference>
<dbReference type="AlphaFoldDB" id="A0A5C5RSI2"/>
<dbReference type="InterPro" id="IPR010982">
    <property type="entry name" value="Lambda_DNA-bd_dom_sf"/>
</dbReference>